<comment type="caution">
    <text evidence="2">The sequence shown here is derived from an EMBL/GenBank/DDBJ whole genome shotgun (WGS) entry which is preliminary data.</text>
</comment>
<reference evidence="2" key="1">
    <citation type="submission" date="2021-06" db="EMBL/GenBank/DDBJ databases">
        <title>Genome Sequence of Mortierella hyaline Strain SCG-10, a Cold-Adapted, Nitrate-Reducing Fungus Isolated from Soil in Minnesota, USA.</title>
        <authorList>
            <person name="Aldossari N."/>
        </authorList>
    </citation>
    <scope>NUCLEOTIDE SEQUENCE</scope>
    <source>
        <strain evidence="2">SCG-10</strain>
    </source>
</reference>
<evidence type="ECO:0000256" key="1">
    <source>
        <dbReference type="SAM" id="MobiDB-lite"/>
    </source>
</evidence>
<evidence type="ECO:0000313" key="2">
    <source>
        <dbReference type="EMBL" id="KAG9060769.1"/>
    </source>
</evidence>
<dbReference type="OrthoDB" id="10541224at2759"/>
<gene>
    <name evidence="2" type="ORF">KI688_008887</name>
</gene>
<organism evidence="2 3">
    <name type="scientific">Linnemannia hyalina</name>
    <dbReference type="NCBI Taxonomy" id="64524"/>
    <lineage>
        <taxon>Eukaryota</taxon>
        <taxon>Fungi</taxon>
        <taxon>Fungi incertae sedis</taxon>
        <taxon>Mucoromycota</taxon>
        <taxon>Mortierellomycotina</taxon>
        <taxon>Mortierellomycetes</taxon>
        <taxon>Mortierellales</taxon>
        <taxon>Mortierellaceae</taxon>
        <taxon>Linnemannia</taxon>
    </lineage>
</organism>
<dbReference type="Proteomes" id="UP000707451">
    <property type="component" value="Unassembled WGS sequence"/>
</dbReference>
<accession>A0A9P7XI13</accession>
<protein>
    <submittedName>
        <fullName evidence="2">Uncharacterized protein</fullName>
    </submittedName>
</protein>
<keyword evidence="3" id="KW-1185">Reference proteome</keyword>
<feature type="compositionally biased region" description="Basic and acidic residues" evidence="1">
    <location>
        <begin position="56"/>
        <end position="78"/>
    </location>
</feature>
<feature type="compositionally biased region" description="Polar residues" evidence="1">
    <location>
        <begin position="23"/>
        <end position="54"/>
    </location>
</feature>
<sequence length="94" mass="9877">MSQFSSSSFVDHILNDLERDAQKSSSAIADLQSPATISTMELPSPALSATTSNKGKAVDRNVDKSADNNSDKNTDKSANKNSANNATKVTDKGS</sequence>
<dbReference type="AlphaFoldDB" id="A0A9P7XI13"/>
<name>A0A9P7XI13_9FUNG</name>
<dbReference type="EMBL" id="JAHRHY010000032">
    <property type="protein sequence ID" value="KAG9060769.1"/>
    <property type="molecule type" value="Genomic_DNA"/>
</dbReference>
<feature type="region of interest" description="Disordered" evidence="1">
    <location>
        <begin position="21"/>
        <end position="94"/>
    </location>
</feature>
<evidence type="ECO:0000313" key="3">
    <source>
        <dbReference type="Proteomes" id="UP000707451"/>
    </source>
</evidence>
<proteinExistence type="predicted"/>